<dbReference type="Proteomes" id="UP000196534">
    <property type="component" value="Unassembled WGS sequence"/>
</dbReference>
<dbReference type="AlphaFoldDB" id="A0A1Y5NKP9"/>
<dbReference type="RefSeq" id="WP_257640297.1">
    <property type="nucleotide sequence ID" value="NZ_CABMKP010000008.1"/>
</dbReference>
<protein>
    <recommendedName>
        <fullName evidence="3">DUF1320 domain-containing protein</fullName>
    </recommendedName>
</protein>
<reference evidence="1 2" key="1">
    <citation type="submission" date="2017-04" db="EMBL/GenBank/DDBJ databases">
        <title>Complete genome of Campylobacter concisus ATCC 33237T and draft genomes for an additional eight well characterized C. concisus strains.</title>
        <authorList>
            <person name="Cornelius A.J."/>
            <person name="Miller W.G."/>
            <person name="Lastovica A.J."/>
            <person name="On S.L."/>
            <person name="French N.P."/>
            <person name="Vandenberg O."/>
            <person name="Biggs P.J."/>
        </authorList>
    </citation>
    <scope>NUCLEOTIDE SEQUENCE [LARGE SCALE GENOMIC DNA]</scope>
    <source>
        <strain evidence="1 2">Lasto205.94</strain>
    </source>
</reference>
<sequence length="132" mass="14647">MDITNDDLLKEVSARELLELSDFEGSGAINQSVIDDSVNDALAYISSFIKLPQNPTPLLKDIGVNLTIIELKKRNNFPKEALNEQIAKLDALLLKMASKKLPVTLEDDSAPKLGIRAFRHSEKKMDLKDLNG</sequence>
<evidence type="ECO:0008006" key="3">
    <source>
        <dbReference type="Google" id="ProtNLM"/>
    </source>
</evidence>
<dbReference type="EMBL" id="NDYR01000008">
    <property type="protein sequence ID" value="OUT18452.1"/>
    <property type="molecule type" value="Genomic_DNA"/>
</dbReference>
<comment type="caution">
    <text evidence="1">The sequence shown here is derived from an EMBL/GenBank/DDBJ whole genome shotgun (WGS) entry which is preliminary data.</text>
</comment>
<name>A0A1Y5NKP9_9BACT</name>
<gene>
    <name evidence="1" type="ORF">B9N61_05825</name>
</gene>
<evidence type="ECO:0000313" key="1">
    <source>
        <dbReference type="EMBL" id="OUT18452.1"/>
    </source>
</evidence>
<dbReference type="Pfam" id="PF07030">
    <property type="entry name" value="Phage_Mu_Gp36"/>
    <property type="match status" value="1"/>
</dbReference>
<proteinExistence type="predicted"/>
<accession>A0A1Y5NKP9</accession>
<evidence type="ECO:0000313" key="2">
    <source>
        <dbReference type="Proteomes" id="UP000196534"/>
    </source>
</evidence>
<dbReference type="InterPro" id="IPR009752">
    <property type="entry name" value="Phage_Mu_GpJ"/>
</dbReference>
<organism evidence="1 2">
    <name type="scientific">Campylobacter concisus</name>
    <dbReference type="NCBI Taxonomy" id="199"/>
    <lineage>
        <taxon>Bacteria</taxon>
        <taxon>Pseudomonadati</taxon>
        <taxon>Campylobacterota</taxon>
        <taxon>Epsilonproteobacteria</taxon>
        <taxon>Campylobacterales</taxon>
        <taxon>Campylobacteraceae</taxon>
        <taxon>Campylobacter</taxon>
    </lineage>
</organism>